<dbReference type="Proteomes" id="UP000569329">
    <property type="component" value="Unassembled WGS sequence"/>
</dbReference>
<accession>A0A839DUP9</accession>
<organism evidence="1 2">
    <name type="scientific">Halosaccharopolyspora lacisalsi</name>
    <dbReference type="NCBI Taxonomy" id="1000566"/>
    <lineage>
        <taxon>Bacteria</taxon>
        <taxon>Bacillati</taxon>
        <taxon>Actinomycetota</taxon>
        <taxon>Actinomycetes</taxon>
        <taxon>Pseudonocardiales</taxon>
        <taxon>Pseudonocardiaceae</taxon>
        <taxon>Halosaccharopolyspora</taxon>
    </lineage>
</organism>
<proteinExistence type="predicted"/>
<gene>
    <name evidence="1" type="ORF">FHX42_003078</name>
</gene>
<protein>
    <submittedName>
        <fullName evidence="1">Putative nucleic acid-binding protein</fullName>
    </submittedName>
</protein>
<sequence>MREQLRAGLVTEEAAASALRTTRYMVDQRYSHGGPLSDAAWRLRGAITSYDALYGALAETLSVPLLMTDKRLAGAPGLPREVEVVA</sequence>
<dbReference type="EMBL" id="JACGWZ010000004">
    <property type="protein sequence ID" value="MBA8825712.1"/>
    <property type="molecule type" value="Genomic_DNA"/>
</dbReference>
<comment type="caution">
    <text evidence="1">The sequence shown here is derived from an EMBL/GenBank/DDBJ whole genome shotgun (WGS) entry which is preliminary data.</text>
</comment>
<name>A0A839DUP9_9PSEU</name>
<evidence type="ECO:0000313" key="2">
    <source>
        <dbReference type="Proteomes" id="UP000569329"/>
    </source>
</evidence>
<keyword evidence="2" id="KW-1185">Reference proteome</keyword>
<dbReference type="Gene3D" id="3.40.50.1010">
    <property type="entry name" value="5'-nuclease"/>
    <property type="match status" value="1"/>
</dbReference>
<evidence type="ECO:0000313" key="1">
    <source>
        <dbReference type="EMBL" id="MBA8825712.1"/>
    </source>
</evidence>
<reference evidence="1 2" key="1">
    <citation type="submission" date="2020-07" db="EMBL/GenBank/DDBJ databases">
        <title>Sequencing the genomes of 1000 actinobacteria strains.</title>
        <authorList>
            <person name="Klenk H.-P."/>
        </authorList>
    </citation>
    <scope>NUCLEOTIDE SEQUENCE [LARGE SCALE GENOMIC DNA]</scope>
    <source>
        <strain evidence="1 2">DSM 45975</strain>
    </source>
</reference>
<dbReference type="RefSeq" id="WP_182544995.1">
    <property type="nucleotide sequence ID" value="NZ_JACGWZ010000004.1"/>
</dbReference>
<dbReference type="AlphaFoldDB" id="A0A839DUP9"/>